<keyword evidence="1" id="KW-0472">Membrane</keyword>
<evidence type="ECO:0000256" key="1">
    <source>
        <dbReference type="SAM" id="Phobius"/>
    </source>
</evidence>
<evidence type="ECO:0000313" key="3">
    <source>
        <dbReference type="Proteomes" id="UP000347681"/>
    </source>
</evidence>
<name>A0A5M5ZM58_9BACT</name>
<dbReference type="EMBL" id="VVZB01000200">
    <property type="protein sequence ID" value="KAA5377519.1"/>
    <property type="molecule type" value="Genomic_DNA"/>
</dbReference>
<protein>
    <submittedName>
        <fullName evidence="2">MBOAT family protein</fullName>
    </submittedName>
</protein>
<gene>
    <name evidence="2" type="ORF">F2Y61_25195</name>
</gene>
<keyword evidence="1" id="KW-1133">Transmembrane helix</keyword>
<dbReference type="AlphaFoldDB" id="A0A5M5ZM58"/>
<accession>A0A5M5ZM58</accession>
<feature type="transmembrane region" description="Helical" evidence="1">
    <location>
        <begin position="20"/>
        <end position="40"/>
    </location>
</feature>
<feature type="transmembrane region" description="Helical" evidence="1">
    <location>
        <begin position="99"/>
        <end position="119"/>
    </location>
</feature>
<organism evidence="2 3">
    <name type="scientific">Phocaeicola dorei</name>
    <dbReference type="NCBI Taxonomy" id="357276"/>
    <lineage>
        <taxon>Bacteria</taxon>
        <taxon>Pseudomonadati</taxon>
        <taxon>Bacteroidota</taxon>
        <taxon>Bacteroidia</taxon>
        <taxon>Bacteroidales</taxon>
        <taxon>Bacteroidaceae</taxon>
        <taxon>Phocaeicola</taxon>
    </lineage>
</organism>
<evidence type="ECO:0000313" key="2">
    <source>
        <dbReference type="EMBL" id="KAA5377519.1"/>
    </source>
</evidence>
<keyword evidence="1" id="KW-0812">Transmembrane</keyword>
<reference evidence="2 3" key="1">
    <citation type="journal article" date="2019" name="Nat. Med.">
        <title>A library of human gut bacterial isolates paired with longitudinal multiomics data enables mechanistic microbiome research.</title>
        <authorList>
            <person name="Poyet M."/>
            <person name="Groussin M."/>
            <person name="Gibbons S.M."/>
            <person name="Avila-Pacheco J."/>
            <person name="Jiang X."/>
            <person name="Kearney S.M."/>
            <person name="Perrotta A.R."/>
            <person name="Berdy B."/>
            <person name="Zhao S."/>
            <person name="Lieberman T.D."/>
            <person name="Swanson P.K."/>
            <person name="Smith M."/>
            <person name="Roesemann S."/>
            <person name="Alexander J.E."/>
            <person name="Rich S.A."/>
            <person name="Livny J."/>
            <person name="Vlamakis H."/>
            <person name="Clish C."/>
            <person name="Bullock K."/>
            <person name="Deik A."/>
            <person name="Scott J."/>
            <person name="Pierce K.A."/>
            <person name="Xavier R.J."/>
            <person name="Alm E.J."/>
        </authorList>
    </citation>
    <scope>NUCLEOTIDE SEQUENCE [LARGE SCALE GENOMIC DNA]</scope>
    <source>
        <strain evidence="2 3">BIOML-A5</strain>
    </source>
</reference>
<dbReference type="Proteomes" id="UP000347681">
    <property type="component" value="Unassembled WGS sequence"/>
</dbReference>
<comment type="caution">
    <text evidence="2">The sequence shown here is derived from an EMBL/GenBank/DDBJ whole genome shotgun (WGS) entry which is preliminary data.</text>
</comment>
<feature type="non-terminal residue" evidence="2">
    <location>
        <position position="1"/>
    </location>
</feature>
<proteinExistence type="predicted"/>
<sequence>AHKFWMTLTGRKKGTESHGIHRFFGVLVTFHFVCFCWIFFRNAEFSTSMDMLKQIFTTFRPQLFPQLVEGYWEVFALMALGYLLHFVPDSWERACTKTVIRLPLLGKAVLMLAVIYLVIQMKSSEIQPFIYFQF</sequence>
<feature type="transmembrane region" description="Helical" evidence="1">
    <location>
        <begin position="70"/>
        <end position="87"/>
    </location>
</feature>